<dbReference type="EMBL" id="QXFV01003068">
    <property type="protein sequence ID" value="KAE8980294.1"/>
    <property type="molecule type" value="Genomic_DNA"/>
</dbReference>
<dbReference type="CDD" id="cd09272">
    <property type="entry name" value="RNase_HI_RT_Ty1"/>
    <property type="match status" value="1"/>
</dbReference>
<comment type="caution">
    <text evidence="1">The sequence shown here is derived from an EMBL/GenBank/DDBJ whole genome shotgun (WGS) entry which is preliminary data.</text>
</comment>
<evidence type="ECO:0000313" key="4">
    <source>
        <dbReference type="Proteomes" id="UP000434957"/>
    </source>
</evidence>
<dbReference type="Proteomes" id="UP000429607">
    <property type="component" value="Unassembled WGS sequence"/>
</dbReference>
<evidence type="ECO:0000313" key="2">
    <source>
        <dbReference type="EMBL" id="KAE9289886.1"/>
    </source>
</evidence>
<keyword evidence="4" id="KW-1185">Reference proteome</keyword>
<sequence length="119" mass="13389">MVVWARELILELGYGEQGLQVPIHCDNQSTIAVVANNGNTSRVRHMAKHARFINEYVQAKELDVTYVVSADNIADVFTKALGPAGFERQRSRLNVEDVQNAWVMVKDTDAEENIEMQEA</sequence>
<accession>A0A6A3IJL6</accession>
<dbReference type="AlphaFoldDB" id="A0A6A3IJL6"/>
<evidence type="ECO:0008006" key="5">
    <source>
        <dbReference type="Google" id="ProtNLM"/>
    </source>
</evidence>
<organism evidence="1 3">
    <name type="scientific">Phytophthora rubi</name>
    <dbReference type="NCBI Taxonomy" id="129364"/>
    <lineage>
        <taxon>Eukaryota</taxon>
        <taxon>Sar</taxon>
        <taxon>Stramenopiles</taxon>
        <taxon>Oomycota</taxon>
        <taxon>Peronosporomycetes</taxon>
        <taxon>Peronosporales</taxon>
        <taxon>Peronosporaceae</taxon>
        <taxon>Phytophthora</taxon>
    </lineage>
</organism>
<dbReference type="Proteomes" id="UP000434957">
    <property type="component" value="Unassembled WGS sequence"/>
</dbReference>
<reference evidence="1 3" key="1">
    <citation type="submission" date="2018-09" db="EMBL/GenBank/DDBJ databases">
        <title>Genomic investigation of the strawberry pathogen Phytophthora fragariae indicates pathogenicity is determined by transcriptional variation in three key races.</title>
        <authorList>
            <person name="Adams T.M."/>
            <person name="Armitage A.D."/>
            <person name="Sobczyk M.K."/>
            <person name="Bates H.J."/>
            <person name="Dunwell J.M."/>
            <person name="Nellist C.F."/>
            <person name="Harrison R.J."/>
        </authorList>
    </citation>
    <scope>NUCLEOTIDE SEQUENCE [LARGE SCALE GENOMIC DNA]</scope>
    <source>
        <strain evidence="1 3">SCRP249</strain>
        <strain evidence="2 4">SCRP333</strain>
    </source>
</reference>
<dbReference type="EMBL" id="QXFT01003054">
    <property type="protein sequence ID" value="KAE9289886.1"/>
    <property type="molecule type" value="Genomic_DNA"/>
</dbReference>
<name>A0A6A3IJL6_9STRA</name>
<evidence type="ECO:0000313" key="3">
    <source>
        <dbReference type="Proteomes" id="UP000429607"/>
    </source>
</evidence>
<gene>
    <name evidence="1" type="ORF">PR001_g24314</name>
    <name evidence="2" type="ORF">PR003_g25434</name>
</gene>
<proteinExistence type="predicted"/>
<protein>
    <recommendedName>
        <fullName evidence="5">Reverse transcriptase Ty1/copia-type domain-containing protein</fullName>
    </recommendedName>
</protein>
<evidence type="ECO:0000313" key="1">
    <source>
        <dbReference type="EMBL" id="KAE8980294.1"/>
    </source>
</evidence>